<feature type="compositionally biased region" description="Polar residues" evidence="1">
    <location>
        <begin position="31"/>
        <end position="55"/>
    </location>
</feature>
<sequence length="140" mass="14454">MPNRNRHSAAYDAASSAPRSRSATVPFGPARSQSGRTRNVAYPSTSPSRSASTHCNGEAPARSFSVSITAACSHFGCRTGVPGRSAASRPYTSSQAGRAATGSVYRTRTSSAPGGSSSCTRAVSTSRLMARVAAPYPKRP</sequence>
<comment type="caution">
    <text evidence="2">The sequence shown here is derived from an EMBL/GenBank/DDBJ whole genome shotgun (WGS) entry which is preliminary data.</text>
</comment>
<gene>
    <name evidence="2" type="ORF">Smic_24310</name>
</gene>
<feature type="compositionally biased region" description="Polar residues" evidence="1">
    <location>
        <begin position="104"/>
        <end position="124"/>
    </location>
</feature>
<feature type="region of interest" description="Disordered" evidence="1">
    <location>
        <begin position="82"/>
        <end position="124"/>
    </location>
</feature>
<organism evidence="2 3">
    <name type="scientific">Streptomyces microflavus</name>
    <name type="common">Streptomyces lipmanii</name>
    <dbReference type="NCBI Taxonomy" id="1919"/>
    <lineage>
        <taxon>Bacteria</taxon>
        <taxon>Bacillati</taxon>
        <taxon>Actinomycetota</taxon>
        <taxon>Actinomycetes</taxon>
        <taxon>Kitasatosporales</taxon>
        <taxon>Streptomycetaceae</taxon>
        <taxon>Streptomyces</taxon>
    </lineage>
</organism>
<dbReference type="EMBL" id="BLWD01000001">
    <property type="protein sequence ID" value="GFN03875.1"/>
    <property type="molecule type" value="Genomic_DNA"/>
</dbReference>
<reference evidence="2 3" key="1">
    <citation type="submission" date="2020-05" db="EMBL/GenBank/DDBJ databases">
        <title>Whole genome shotgun sequence of Streptomyces microflavus NBRC 13062.</title>
        <authorList>
            <person name="Komaki H."/>
            <person name="Tamura T."/>
        </authorList>
    </citation>
    <scope>NUCLEOTIDE SEQUENCE [LARGE SCALE GENOMIC DNA]</scope>
    <source>
        <strain evidence="2 3">NBRC 13062</strain>
    </source>
</reference>
<evidence type="ECO:0000256" key="1">
    <source>
        <dbReference type="SAM" id="MobiDB-lite"/>
    </source>
</evidence>
<accession>A0A7J0CQ88</accession>
<protein>
    <submittedName>
        <fullName evidence="2">Uncharacterized protein</fullName>
    </submittedName>
</protein>
<dbReference type="AlphaFoldDB" id="A0A7J0CQ88"/>
<dbReference type="Proteomes" id="UP000498740">
    <property type="component" value="Unassembled WGS sequence"/>
</dbReference>
<feature type="compositionally biased region" description="Low complexity" evidence="1">
    <location>
        <begin position="8"/>
        <end position="23"/>
    </location>
</feature>
<evidence type="ECO:0000313" key="3">
    <source>
        <dbReference type="Proteomes" id="UP000498740"/>
    </source>
</evidence>
<name>A0A7J0CQ88_STRMI</name>
<proteinExistence type="predicted"/>
<feature type="region of interest" description="Disordered" evidence="1">
    <location>
        <begin position="1"/>
        <end position="59"/>
    </location>
</feature>
<evidence type="ECO:0000313" key="2">
    <source>
        <dbReference type="EMBL" id="GFN03875.1"/>
    </source>
</evidence>